<gene>
    <name evidence="7" type="primary">U43</name>
</gene>
<proteinExistence type="inferred from homology"/>
<sequence>MTIQVLFATEYDSANIVISLLCGVEVDHYVYPILYKRVNYCDQTNNKYGPSKGCEAVFESPDDDEDSRLEASGLTTIEFCLQTQSCEDSVRMRPVFFCHAHALNFETRYKDHEVLGSATLLQCLDESRTLKLYRQILDEITADQYSASDKRNQQEPANLRHLVYFHRDVLVKYLTENFIMPTSPSWFISVFGTYEASLILTMHYYLLERQYSTVQTTQHYAKCFTRDLGRPLVSCYAMKDFMTIVQSSRFLGETRRFANYCKFKNERDFRELRAIDSSINAFRQSVCLTEAEHVHFMYLAFGTALSKTKFLDYTLKTSLIGDLEQTDNRTSVEPCSLGRSGSVFGYYENNMATVGQGVVASCDRSNSSSGSSGFYSLDSYEDSRSSDSGAYSLYDSCYLSHNLKKDLLNIMELYFTPASYLNVYIKVHKHESREPMFQGYTIDTESTEGLVFSGTSNGMSERLRKGNKMFEGLFDETESDGVSSVLNIIASSKEAILENNEDDNTKKDGCSGITKFSRREIIFPGLKHPAPMYRTDGFQNMQITRYFSIVGREDWKSNSTVGEVIETVPDEYVSDERLTESVWVPDTRVSSPRLSEQLYRSRHEMFNDRLPVYNFVGDVDLKITNPVSKEWFFAFCRNIRRIILETFSYLFEHVDPDVHPVYFFKSQCETEPGSFCGCLEKIGLRIITPLPKNTCILGGKNVKHLCDILNHVMFLDKEMFPLVNAMVADKNCFDSGIYSHGKSVRLPLMSKVDESLGFLRNRLLPVFIVPDSYRRNGAHKQFVRDQLNLANWLHHNPSDNAYDPSRSISYVLSINDVGRSQDASFIDHKLNKLLKQEYVHIDSIIENFKSKYGVTETTYFIETVVWPHFLRTIKNNYSSTACNQFNNVCFDDTSWPCVQLFKIHQGTRRNFYCIQYDHKDARENVHFFLDFRPESSTAIWTTLWSRCFSRKCKSNAKNVHVSHKITIQQ</sequence>
<dbReference type="HAMAP" id="MF_04011">
    <property type="entry name" value="HSV_PRIM"/>
    <property type="match status" value="1"/>
</dbReference>
<protein>
    <submittedName>
        <fullName evidence="7">Helicase-primase primase subunit</fullName>
    </submittedName>
</protein>
<keyword evidence="1" id="KW-1048">Host nucleus</keyword>
<evidence type="ECO:0000313" key="8">
    <source>
        <dbReference type="Proteomes" id="UP000152474"/>
    </source>
</evidence>
<keyword evidence="6" id="KW-0862">Zinc</keyword>
<keyword evidence="7" id="KW-0378">Hydrolase</keyword>
<dbReference type="GeneID" id="20098557"/>
<keyword evidence="3" id="KW-0235">DNA replication</keyword>
<keyword evidence="5" id="KW-0863">Zinc-finger</keyword>
<keyword evidence="2" id="KW-0808">Transferase</keyword>
<dbReference type="InterPro" id="IPR033685">
    <property type="entry name" value="HSV_PRIM"/>
</dbReference>
<dbReference type="Proteomes" id="UP000152474">
    <property type="component" value="Segment"/>
</dbReference>
<dbReference type="GO" id="GO:0006260">
    <property type="term" value="P:DNA replication"/>
    <property type="evidence" value="ECO:0007669"/>
    <property type="project" value="UniProtKB-KW"/>
</dbReference>
<dbReference type="Pfam" id="PF03121">
    <property type="entry name" value="Herpes_UL52"/>
    <property type="match status" value="1"/>
</dbReference>
<dbReference type="OrthoDB" id="917at10239"/>
<organism evidence="7 8">
    <name type="scientific">Elephant endotheliotropic herpesvirus 5</name>
    <dbReference type="NCBI Taxonomy" id="768738"/>
    <lineage>
        <taxon>Viruses</taxon>
        <taxon>Duplodnaviria</taxon>
        <taxon>Heunggongvirae</taxon>
        <taxon>Peploviricota</taxon>
        <taxon>Herviviricetes</taxon>
        <taxon>Herpesvirales</taxon>
        <taxon>Orthoherpesviridae</taxon>
        <taxon>Betaherpesvirinae</taxon>
        <taxon>Proboscivirus</taxon>
    </lineage>
</organism>
<evidence type="ECO:0000256" key="4">
    <source>
        <dbReference type="ARBA" id="ARBA00022723"/>
    </source>
</evidence>
<keyword evidence="8" id="KW-1185">Reference proteome</keyword>
<dbReference type="GO" id="GO:0039686">
    <property type="term" value="P:bidirectional double-stranded viral DNA replication"/>
    <property type="evidence" value="ECO:0007669"/>
    <property type="project" value="InterPro"/>
</dbReference>
<keyword evidence="7" id="KW-0547">Nucleotide-binding</keyword>
<dbReference type="GO" id="GO:0004386">
    <property type="term" value="F:helicase activity"/>
    <property type="evidence" value="ECO:0007669"/>
    <property type="project" value="UniProtKB-KW"/>
</dbReference>
<name>A0A075CZS9_9BETA</name>
<keyword evidence="4" id="KW-0479">Metal-binding</keyword>
<evidence type="ECO:0000256" key="1">
    <source>
        <dbReference type="ARBA" id="ARBA00022562"/>
    </source>
</evidence>
<keyword evidence="7" id="KW-0347">Helicase</keyword>
<evidence type="ECO:0000256" key="2">
    <source>
        <dbReference type="ARBA" id="ARBA00022679"/>
    </source>
</evidence>
<evidence type="ECO:0000256" key="6">
    <source>
        <dbReference type="ARBA" id="ARBA00022833"/>
    </source>
</evidence>
<dbReference type="RefSeq" id="YP_009052023.1">
    <property type="nucleotide sequence ID" value="NC_024696.1"/>
</dbReference>
<evidence type="ECO:0000313" key="7">
    <source>
        <dbReference type="EMBL" id="AHC02834.1"/>
    </source>
</evidence>
<reference evidence="7 8" key="1">
    <citation type="submission" date="2013-11" db="EMBL/GenBank/DDBJ databases">
        <title>Genome sequence of elephant endotheliotropic herpesvirus 5.</title>
        <authorList>
            <person name="Wilkie G.S."/>
            <person name="Davison A.J."/>
            <person name="Denk D."/>
            <person name="Kerr K."/>
            <person name="Redrobe S."/>
            <person name="Steinbach F."/>
            <person name="Dastjerdi A."/>
        </authorList>
    </citation>
    <scope>NUCLEOTIDE SEQUENCE [LARGE SCALE GENOMIC DNA]</scope>
    <source>
        <strain evidence="7 8">Vijay</strain>
    </source>
</reference>
<dbReference type="EMBL" id="KF921519">
    <property type="protein sequence ID" value="AHC02834.1"/>
    <property type="molecule type" value="Genomic_DNA"/>
</dbReference>
<keyword evidence="7" id="KW-0067">ATP-binding</keyword>
<accession>A0A075CZS9</accession>
<evidence type="ECO:0000256" key="5">
    <source>
        <dbReference type="ARBA" id="ARBA00022771"/>
    </source>
</evidence>
<dbReference type="GO" id="GO:0008270">
    <property type="term" value="F:zinc ion binding"/>
    <property type="evidence" value="ECO:0007669"/>
    <property type="project" value="UniProtKB-KW"/>
</dbReference>
<dbReference type="GO" id="GO:0003899">
    <property type="term" value="F:DNA-directed RNA polymerase activity"/>
    <property type="evidence" value="ECO:0007669"/>
    <property type="project" value="InterPro"/>
</dbReference>
<dbReference type="KEGG" id="vg:20098557"/>
<evidence type="ECO:0000256" key="3">
    <source>
        <dbReference type="ARBA" id="ARBA00022705"/>
    </source>
</evidence>